<name>A0A177W721_BATDL</name>
<dbReference type="PROSITE" id="PS00534">
    <property type="entry name" value="FERROCHELATASE"/>
    <property type="match status" value="1"/>
</dbReference>
<dbReference type="NCBIfam" id="TIGR00109">
    <property type="entry name" value="hemH"/>
    <property type="match status" value="1"/>
</dbReference>
<evidence type="ECO:0000256" key="9">
    <source>
        <dbReference type="ARBA" id="ARBA00023136"/>
    </source>
</evidence>
<dbReference type="PANTHER" id="PTHR11108:SF1">
    <property type="entry name" value="FERROCHELATASE, MITOCHONDRIAL"/>
    <property type="match status" value="1"/>
</dbReference>
<dbReference type="PANTHER" id="PTHR11108">
    <property type="entry name" value="FERROCHELATASE"/>
    <property type="match status" value="1"/>
</dbReference>
<keyword evidence="10 12" id="KW-0456">Lyase</keyword>
<dbReference type="AlphaFoldDB" id="A0A177W721"/>
<evidence type="ECO:0000256" key="1">
    <source>
        <dbReference type="ARBA" id="ARBA00004443"/>
    </source>
</evidence>
<evidence type="ECO:0000256" key="2">
    <source>
        <dbReference type="ARBA" id="ARBA00004943"/>
    </source>
</evidence>
<dbReference type="Pfam" id="PF00762">
    <property type="entry name" value="Ferrochelatase"/>
    <property type="match status" value="1"/>
</dbReference>
<dbReference type="VEuPathDB" id="FungiDB:BDEG_20110"/>
<evidence type="ECO:0000256" key="3">
    <source>
        <dbReference type="ARBA" id="ARBA00007718"/>
    </source>
</evidence>
<evidence type="ECO:0000256" key="12">
    <source>
        <dbReference type="RuleBase" id="RU000607"/>
    </source>
</evidence>
<dbReference type="InterPro" id="IPR019772">
    <property type="entry name" value="Ferrochelatase_AS"/>
</dbReference>
<keyword evidence="11 12" id="KW-0627">Porphyrin biosynthesis</keyword>
<dbReference type="GO" id="GO:0006783">
    <property type="term" value="P:heme biosynthetic process"/>
    <property type="evidence" value="ECO:0007669"/>
    <property type="project" value="UniProtKB-UniRule"/>
</dbReference>
<evidence type="ECO:0000256" key="7">
    <source>
        <dbReference type="ARBA" id="ARBA00023128"/>
    </source>
</evidence>
<keyword evidence="6 12" id="KW-0408">Iron</keyword>
<evidence type="ECO:0000256" key="4">
    <source>
        <dbReference type="ARBA" id="ARBA00022792"/>
    </source>
</evidence>
<dbReference type="EMBL" id="DS022300">
    <property type="protein sequence ID" value="OAJ35878.1"/>
    <property type="molecule type" value="Genomic_DNA"/>
</dbReference>
<gene>
    <name evidence="13" type="ORF">BDEG_20110</name>
</gene>
<keyword evidence="8 12" id="KW-0350">Heme biosynthesis</keyword>
<dbReference type="HAMAP" id="MF_00323">
    <property type="entry name" value="Ferrochelatase"/>
    <property type="match status" value="1"/>
</dbReference>
<keyword evidence="9" id="KW-0472">Membrane</keyword>
<dbReference type="InterPro" id="IPR033644">
    <property type="entry name" value="Ferrochelatase_C"/>
</dbReference>
<evidence type="ECO:0000256" key="10">
    <source>
        <dbReference type="ARBA" id="ARBA00023239"/>
    </source>
</evidence>
<comment type="subcellular location">
    <subcellularLocation>
        <location evidence="1">Mitochondrion inner membrane</location>
        <topology evidence="1">Peripheral membrane protein</topology>
        <orientation evidence="1">Matrix side</orientation>
    </subcellularLocation>
</comment>
<protein>
    <recommendedName>
        <fullName evidence="12">Ferrochelatase</fullName>
        <ecNumber evidence="12">4.98.1.1</ecNumber>
    </recommendedName>
</protein>
<dbReference type="GO" id="GO:0004325">
    <property type="term" value="F:ferrochelatase activity"/>
    <property type="evidence" value="ECO:0007669"/>
    <property type="project" value="UniProtKB-UniRule"/>
</dbReference>
<evidence type="ECO:0000256" key="5">
    <source>
        <dbReference type="ARBA" id="ARBA00022946"/>
    </source>
</evidence>
<dbReference type="InterPro" id="IPR001015">
    <property type="entry name" value="Ferrochelatase"/>
</dbReference>
<dbReference type="GO" id="GO:0005743">
    <property type="term" value="C:mitochondrial inner membrane"/>
    <property type="evidence" value="ECO:0007669"/>
    <property type="project" value="UniProtKB-SubCell"/>
</dbReference>
<dbReference type="OrthoDB" id="1323at2759"/>
<dbReference type="InterPro" id="IPR033659">
    <property type="entry name" value="Ferrochelatase_N"/>
</dbReference>
<dbReference type="EC" id="4.98.1.1" evidence="12"/>
<reference evidence="13 14" key="2">
    <citation type="submission" date="2016-05" db="EMBL/GenBank/DDBJ databases">
        <title>Lineage-specific infection strategies underlie the spectrum of fungal disease in amphibians.</title>
        <authorList>
            <person name="Cuomo C.A."/>
            <person name="Farrer R.A."/>
            <person name="James T."/>
            <person name="Longcore J."/>
            <person name="Birren B."/>
        </authorList>
    </citation>
    <scope>NUCLEOTIDE SEQUENCE [LARGE SCALE GENOMIC DNA]</scope>
    <source>
        <strain evidence="13 14">JEL423</strain>
    </source>
</reference>
<dbReference type="Proteomes" id="UP000077115">
    <property type="component" value="Unassembled WGS sequence"/>
</dbReference>
<comment type="catalytic activity">
    <reaction evidence="12">
        <text>heme b + 2 H(+) = protoporphyrin IX + Fe(2+)</text>
        <dbReference type="Rhea" id="RHEA:22584"/>
        <dbReference type="ChEBI" id="CHEBI:15378"/>
        <dbReference type="ChEBI" id="CHEBI:29033"/>
        <dbReference type="ChEBI" id="CHEBI:57306"/>
        <dbReference type="ChEBI" id="CHEBI:60344"/>
        <dbReference type="EC" id="4.98.1.1"/>
    </reaction>
</comment>
<evidence type="ECO:0000313" key="13">
    <source>
        <dbReference type="EMBL" id="OAJ35878.1"/>
    </source>
</evidence>
<dbReference type="SUPFAM" id="SSF53800">
    <property type="entry name" value="Chelatase"/>
    <property type="match status" value="1"/>
</dbReference>
<dbReference type="Gene3D" id="3.40.50.1400">
    <property type="match status" value="2"/>
</dbReference>
<sequence length="394" mass="43975">MSRIAAIHAIHAMRSCAVMNLTHYRPIASLSTTAVKKPPTALLLMNMGGPHTLQEVEPFLFRLFSDKDLIPLPFQSQLAPFISKRRTPKIKDQYAQIGGGSPIRMWSERQGQLVEKLMDTLSPETAPHKSFVAFRYASPLTEEALEEMKKAGVKRAVALTLYPQYSCSTTGSSLNQLWRSLQTIDPKNEIKWSVIDRYPTHAKLIDAFARNIEKSLAGYSEADRKNVVLLFSAHSLPMSVVNRGDPYPAEVAATVHQVMNRLGNTNPYRLVWQSQVGPSQWLGPKTDQAIEGYAKQGVKHLLAIPIAFVSDHVETLFELDIEYGHLAKEKGIDFRRVESLNDNAIFIEALADLVNTHLKSHTSISTQLLLRCPSCSNATCGKTKSFFEGQKSMI</sequence>
<dbReference type="FunFam" id="3.40.50.1400:FF:000003">
    <property type="entry name" value="Ferrochelatase"/>
    <property type="match status" value="1"/>
</dbReference>
<evidence type="ECO:0000256" key="6">
    <source>
        <dbReference type="ARBA" id="ARBA00023004"/>
    </source>
</evidence>
<evidence type="ECO:0000313" key="14">
    <source>
        <dbReference type="Proteomes" id="UP000077115"/>
    </source>
</evidence>
<dbReference type="CDD" id="cd00419">
    <property type="entry name" value="Ferrochelatase_C"/>
    <property type="match status" value="1"/>
</dbReference>
<comment type="similarity">
    <text evidence="3 12">Belongs to the ferrochelatase family.</text>
</comment>
<evidence type="ECO:0000256" key="8">
    <source>
        <dbReference type="ARBA" id="ARBA00023133"/>
    </source>
</evidence>
<keyword evidence="4 12" id="KW-0999">Mitochondrion inner membrane</keyword>
<proteinExistence type="inferred from homology"/>
<evidence type="ECO:0000256" key="11">
    <source>
        <dbReference type="ARBA" id="ARBA00023244"/>
    </source>
</evidence>
<dbReference type="STRING" id="403673.A0A177W721"/>
<organism evidence="13 14">
    <name type="scientific">Batrachochytrium dendrobatidis (strain JEL423)</name>
    <dbReference type="NCBI Taxonomy" id="403673"/>
    <lineage>
        <taxon>Eukaryota</taxon>
        <taxon>Fungi</taxon>
        <taxon>Fungi incertae sedis</taxon>
        <taxon>Chytridiomycota</taxon>
        <taxon>Chytridiomycota incertae sedis</taxon>
        <taxon>Chytridiomycetes</taxon>
        <taxon>Rhizophydiales</taxon>
        <taxon>Rhizophydiales incertae sedis</taxon>
        <taxon>Batrachochytrium</taxon>
    </lineage>
</organism>
<accession>A0A177W721</accession>
<comment type="pathway">
    <text evidence="2 12">Porphyrin-containing compound metabolism; protoheme biosynthesis; protoheme from protoporphyrin-IX: step 1/1.</text>
</comment>
<keyword evidence="5" id="KW-0809">Transit peptide</keyword>
<comment type="function">
    <text evidence="12">Catalyzes the ferrous insertion into protoporphyrin IX.</text>
</comment>
<keyword evidence="7" id="KW-0496">Mitochondrion</keyword>
<dbReference type="CDD" id="cd03411">
    <property type="entry name" value="Ferrochelatase_N"/>
    <property type="match status" value="1"/>
</dbReference>
<reference evidence="13 14" key="1">
    <citation type="submission" date="2006-10" db="EMBL/GenBank/DDBJ databases">
        <title>The Genome Sequence of Batrachochytrium dendrobatidis JEL423.</title>
        <authorList>
            <consortium name="The Broad Institute Genome Sequencing Platform"/>
            <person name="Birren B."/>
            <person name="Lander E."/>
            <person name="Galagan J."/>
            <person name="Cuomo C."/>
            <person name="Devon K."/>
            <person name="Jaffe D."/>
            <person name="Butler J."/>
            <person name="Alvarez P."/>
            <person name="Gnerre S."/>
            <person name="Grabherr M."/>
            <person name="Kleber M."/>
            <person name="Mauceli E."/>
            <person name="Brockman W."/>
            <person name="Young S."/>
            <person name="LaButti K."/>
            <person name="Sykes S."/>
            <person name="DeCaprio D."/>
            <person name="Crawford M."/>
            <person name="Koehrsen M."/>
            <person name="Engels R."/>
            <person name="Montgomery P."/>
            <person name="Pearson M."/>
            <person name="Howarth C."/>
            <person name="Larson L."/>
            <person name="White J."/>
            <person name="O'Leary S."/>
            <person name="Kodira C."/>
            <person name="Zeng Q."/>
            <person name="Yandava C."/>
            <person name="Alvarado L."/>
            <person name="Longcore J."/>
            <person name="James T."/>
        </authorList>
    </citation>
    <scope>NUCLEOTIDE SEQUENCE [LARGE SCALE GENOMIC DNA]</scope>
    <source>
        <strain evidence="13 14">JEL423</strain>
    </source>
</reference>
<dbReference type="eggNOG" id="KOG1321">
    <property type="taxonomic scope" value="Eukaryota"/>
</dbReference>
<dbReference type="UniPathway" id="UPA00252">
    <property type="reaction ID" value="UER00325"/>
</dbReference>